<proteinExistence type="predicted"/>
<dbReference type="GO" id="GO:0016746">
    <property type="term" value="F:acyltransferase activity"/>
    <property type="evidence" value="ECO:0007669"/>
    <property type="project" value="InterPro"/>
</dbReference>
<dbReference type="PANTHER" id="PTHR45681">
    <property type="entry name" value="POLYKETIDE SYNTHASE 44-RELATED"/>
    <property type="match status" value="1"/>
</dbReference>
<keyword evidence="1" id="KW-0808">Transferase</keyword>
<feature type="domain" description="Enoyl reductase (ER)" evidence="2">
    <location>
        <begin position="103"/>
        <end position="284"/>
    </location>
</feature>
<evidence type="ECO:0000259" key="2">
    <source>
        <dbReference type="SMART" id="SM00829"/>
    </source>
</evidence>
<dbReference type="InterPro" id="IPR020843">
    <property type="entry name" value="ER"/>
</dbReference>
<dbReference type="AlphaFoldDB" id="A0A834NJ26"/>
<dbReference type="SMART" id="SM00829">
    <property type="entry name" value="PKS_ER"/>
    <property type="match status" value="1"/>
</dbReference>
<dbReference type="EMBL" id="JACSDZ010000003">
    <property type="protein sequence ID" value="KAF7409684.1"/>
    <property type="molecule type" value="Genomic_DNA"/>
</dbReference>
<organism evidence="3 4">
    <name type="scientific">Vespula germanica</name>
    <name type="common">German yellow jacket</name>
    <name type="synonym">Paravespula germanica</name>
    <dbReference type="NCBI Taxonomy" id="30212"/>
    <lineage>
        <taxon>Eukaryota</taxon>
        <taxon>Metazoa</taxon>
        <taxon>Ecdysozoa</taxon>
        <taxon>Arthropoda</taxon>
        <taxon>Hexapoda</taxon>
        <taxon>Insecta</taxon>
        <taxon>Pterygota</taxon>
        <taxon>Neoptera</taxon>
        <taxon>Endopterygota</taxon>
        <taxon>Hymenoptera</taxon>
        <taxon>Apocrita</taxon>
        <taxon>Aculeata</taxon>
        <taxon>Vespoidea</taxon>
        <taxon>Vespidae</taxon>
        <taxon>Vespinae</taxon>
        <taxon>Vespula</taxon>
    </lineage>
</organism>
<dbReference type="InterPro" id="IPR050444">
    <property type="entry name" value="Polyketide_Synthase"/>
</dbReference>
<name>A0A834NJ26_VESGE</name>
<dbReference type="SUPFAM" id="SSF53901">
    <property type="entry name" value="Thiolase-like"/>
    <property type="match status" value="1"/>
</dbReference>
<evidence type="ECO:0000256" key="1">
    <source>
        <dbReference type="ARBA" id="ARBA00022679"/>
    </source>
</evidence>
<protein>
    <recommendedName>
        <fullName evidence="2">Enoyl reductase (ER) domain-containing protein</fullName>
    </recommendedName>
</protein>
<evidence type="ECO:0000313" key="3">
    <source>
        <dbReference type="EMBL" id="KAF7409684.1"/>
    </source>
</evidence>
<dbReference type="Gene3D" id="3.90.180.10">
    <property type="entry name" value="Medium-chain alcohol dehydrogenases, catalytic domain"/>
    <property type="match status" value="1"/>
</dbReference>
<keyword evidence="4" id="KW-1185">Reference proteome</keyword>
<comment type="caution">
    <text evidence="3">The sequence shown here is derived from an EMBL/GenBank/DDBJ whole genome shotgun (WGS) entry which is preliminary data.</text>
</comment>
<dbReference type="InterPro" id="IPR016039">
    <property type="entry name" value="Thiolase-like"/>
</dbReference>
<accession>A0A834NJ26</accession>
<dbReference type="Proteomes" id="UP000617340">
    <property type="component" value="Unassembled WGS sequence"/>
</dbReference>
<dbReference type="PANTHER" id="PTHR45681:SF6">
    <property type="entry name" value="POLYKETIDE SYNTHASE 37"/>
    <property type="match status" value="1"/>
</dbReference>
<sequence length="713" mass="80703">MVVMIQKSSGRFEMIEGNDWNDSSYRNDFIEDVPVQFYKNIDVIAAEGVEIHKVSATAIARKRPISNSIIQEQLVVDVDNILAKKLASPLVLDILNKLPLVQANINVFTLRGKLDNIPEGIMVSEINMIEMGEISSFAIGYDLLTNKEKDNLKKLLNSTKDGGFILSREQRNTSWNRFYKNSNYLQASLRCLAHRGGFLDTGNFDFAANNQLSNRTFVKSISIQDVLLDQIMKTNDENEICSIFNKLIRENVIKLIIRTAFDKDQVEKVFRFMANGKHVGKILIKIHQESEPLNTRILAELSYVCIPIKSYIILSGLGSFGLDLVDWLILRNAQNIIISSRNGIKYGYQHMRIKLWKLYDVNMNILSPVDGIFKLLDLNFAKLMEKNNKPTDDSNLNETETNQILSITNMLRQFYDEILATEIAVPFKTNSVEGWDEMFFLPGIEGYADVFKTLESKIKSPATCFQFETKYELKTVEAMVNSILLITEGKVDVQIVEGNRITVLRAAEISMAINGEPFENTTLFNEYQAHMMNSITRMMFEHTYEATIDADIIPEDNRGTRTGVFTATLRANPFKFGWIKSNLGYTKLANGDSSIAKINIVCNLILEANGNVFSSLSKLGSEDIPKDVTIIGSHMTETGETLIHGGFLLLPEERNTSLHTLILQEFQLSRVLEKRPFEDFSALYINGEMQKEPSENVSDHMVCNSGAWESNPT</sequence>
<evidence type="ECO:0000313" key="4">
    <source>
        <dbReference type="Proteomes" id="UP000617340"/>
    </source>
</evidence>
<gene>
    <name evidence="3" type="ORF">HZH68_004065</name>
</gene>
<dbReference type="GO" id="GO:0016491">
    <property type="term" value="F:oxidoreductase activity"/>
    <property type="evidence" value="ECO:0007669"/>
    <property type="project" value="InterPro"/>
</dbReference>
<reference evidence="3" key="1">
    <citation type="journal article" date="2020" name="G3 (Bethesda)">
        <title>High-Quality Assemblies for Three Invasive Social Wasps from the &lt;i&gt;Vespula&lt;/i&gt; Genus.</title>
        <authorList>
            <person name="Harrop T.W.R."/>
            <person name="Guhlin J."/>
            <person name="McLaughlin G.M."/>
            <person name="Permina E."/>
            <person name="Stockwell P."/>
            <person name="Gilligan J."/>
            <person name="Le Lec M.F."/>
            <person name="Gruber M.A.M."/>
            <person name="Quinn O."/>
            <person name="Lovegrove M."/>
            <person name="Duncan E.J."/>
            <person name="Remnant E.J."/>
            <person name="Van Eeckhoven J."/>
            <person name="Graham B."/>
            <person name="Knapp R.A."/>
            <person name="Langford K.W."/>
            <person name="Kronenberg Z."/>
            <person name="Press M.O."/>
            <person name="Eacker S.M."/>
            <person name="Wilson-Rankin E.E."/>
            <person name="Purcell J."/>
            <person name="Lester P.J."/>
            <person name="Dearden P.K."/>
        </authorList>
    </citation>
    <scope>NUCLEOTIDE SEQUENCE</scope>
    <source>
        <strain evidence="3">Linc-1</strain>
    </source>
</reference>